<evidence type="ECO:0000256" key="9">
    <source>
        <dbReference type="ARBA" id="ARBA00022927"/>
    </source>
</evidence>
<evidence type="ECO:0000256" key="7">
    <source>
        <dbReference type="ARBA" id="ARBA00022824"/>
    </source>
</evidence>
<dbReference type="InParanoid" id="A0A165K6U0"/>
<comment type="similarity">
    <text evidence="4">Belongs to the SEC23/SEC24 family. SEC24 subfamily.</text>
</comment>
<dbReference type="Gene3D" id="3.40.20.10">
    <property type="entry name" value="Severin"/>
    <property type="match status" value="1"/>
</dbReference>
<evidence type="ECO:0000256" key="1">
    <source>
        <dbReference type="ARBA" id="ARBA00004394"/>
    </source>
</evidence>
<dbReference type="EMBL" id="KV425950">
    <property type="protein sequence ID" value="KZV95887.1"/>
    <property type="molecule type" value="Genomic_DNA"/>
</dbReference>
<dbReference type="GO" id="GO:0090110">
    <property type="term" value="P:COPII-coated vesicle cargo loading"/>
    <property type="evidence" value="ECO:0007669"/>
    <property type="project" value="TreeGrafter"/>
</dbReference>
<keyword evidence="11" id="KW-0472">Membrane</keyword>
<dbReference type="PROSITE" id="PS50020">
    <property type="entry name" value="WW_DOMAIN_2"/>
    <property type="match status" value="1"/>
</dbReference>
<dbReference type="Gene3D" id="2.60.40.1670">
    <property type="entry name" value="beta-sandwich domain of Sec23/24"/>
    <property type="match status" value="1"/>
</dbReference>
<dbReference type="GO" id="GO:0008270">
    <property type="term" value="F:zinc ion binding"/>
    <property type="evidence" value="ECO:0007669"/>
    <property type="project" value="InterPro"/>
</dbReference>
<dbReference type="GO" id="GO:0005789">
    <property type="term" value="C:endoplasmic reticulum membrane"/>
    <property type="evidence" value="ECO:0007669"/>
    <property type="project" value="UniProtKB-SubCell"/>
</dbReference>
<evidence type="ECO:0000256" key="5">
    <source>
        <dbReference type="ARBA" id="ARBA00022448"/>
    </source>
</evidence>
<evidence type="ECO:0000313" key="14">
    <source>
        <dbReference type="EMBL" id="KZV95887.1"/>
    </source>
</evidence>
<comment type="subcellular location">
    <subcellularLocation>
        <location evidence="2">Cytoplasm</location>
    </subcellularLocation>
    <subcellularLocation>
        <location evidence="3">Endoplasmic reticulum membrane</location>
    </subcellularLocation>
    <subcellularLocation>
        <location evidence="1">Golgi apparatus membrane</location>
    </subcellularLocation>
</comment>
<dbReference type="SUPFAM" id="SSF81811">
    <property type="entry name" value="Helical domain of Sec23/24"/>
    <property type="match status" value="1"/>
</dbReference>
<dbReference type="PANTHER" id="PTHR13803">
    <property type="entry name" value="SEC24-RELATED PROTEIN"/>
    <property type="match status" value="1"/>
</dbReference>
<dbReference type="SUPFAM" id="SSF82754">
    <property type="entry name" value="C-terminal, gelsolin-like domain of Sec23/24"/>
    <property type="match status" value="1"/>
</dbReference>
<dbReference type="InterPro" id="IPR006896">
    <property type="entry name" value="Sec23/24_trunk_dom"/>
</dbReference>
<dbReference type="SUPFAM" id="SSF81995">
    <property type="entry name" value="beta-sandwich domain of Sec23/24"/>
    <property type="match status" value="1"/>
</dbReference>
<keyword evidence="7" id="KW-0256">Endoplasmic reticulum</keyword>
<dbReference type="Gene3D" id="1.20.120.730">
    <property type="entry name" value="Sec23/Sec24 helical domain"/>
    <property type="match status" value="1"/>
</dbReference>
<dbReference type="InterPro" id="IPR036175">
    <property type="entry name" value="Sec23/24_helical_dom_sf"/>
</dbReference>
<dbReference type="CDD" id="cd00201">
    <property type="entry name" value="WW"/>
    <property type="match status" value="1"/>
</dbReference>
<dbReference type="Proteomes" id="UP000077266">
    <property type="component" value="Unassembled WGS sequence"/>
</dbReference>
<dbReference type="PANTHER" id="PTHR13803:SF39">
    <property type="entry name" value="SECRETORY 24AB, ISOFORM A"/>
    <property type="match status" value="1"/>
</dbReference>
<dbReference type="InterPro" id="IPR012990">
    <property type="entry name" value="Beta-sandwich_Sec23_24"/>
</dbReference>
<dbReference type="InterPro" id="IPR029006">
    <property type="entry name" value="ADF-H/Gelsolin-like_dom_sf"/>
</dbReference>
<accession>A0A165K6U0</accession>
<feature type="domain" description="WW" evidence="13">
    <location>
        <begin position="5"/>
        <end position="39"/>
    </location>
</feature>
<dbReference type="Gene3D" id="2.30.30.380">
    <property type="entry name" value="Zn-finger domain of Sec23/24"/>
    <property type="match status" value="1"/>
</dbReference>
<dbReference type="Pfam" id="PF00626">
    <property type="entry name" value="Gelsolin"/>
    <property type="match status" value="1"/>
</dbReference>
<dbReference type="Pfam" id="PF04810">
    <property type="entry name" value="zf-Sec23_Sec24"/>
    <property type="match status" value="1"/>
</dbReference>
<evidence type="ECO:0000256" key="6">
    <source>
        <dbReference type="ARBA" id="ARBA00022490"/>
    </source>
</evidence>
<reference evidence="14 15" key="1">
    <citation type="journal article" date="2016" name="Mol. Biol. Evol.">
        <title>Comparative Genomics of Early-Diverging Mushroom-Forming Fungi Provides Insights into the Origins of Lignocellulose Decay Capabilities.</title>
        <authorList>
            <person name="Nagy L.G."/>
            <person name="Riley R."/>
            <person name="Tritt A."/>
            <person name="Adam C."/>
            <person name="Daum C."/>
            <person name="Floudas D."/>
            <person name="Sun H."/>
            <person name="Yadav J.S."/>
            <person name="Pangilinan J."/>
            <person name="Larsson K.H."/>
            <person name="Matsuura K."/>
            <person name="Barry K."/>
            <person name="Labutti K."/>
            <person name="Kuo R."/>
            <person name="Ohm R.A."/>
            <person name="Bhattacharya S.S."/>
            <person name="Shirouzu T."/>
            <person name="Yoshinaga Y."/>
            <person name="Martin F.M."/>
            <person name="Grigoriev I.V."/>
            <person name="Hibbett D.S."/>
        </authorList>
    </citation>
    <scope>NUCLEOTIDE SEQUENCE [LARGE SCALE GENOMIC DNA]</scope>
    <source>
        <strain evidence="14 15">HHB12029</strain>
    </source>
</reference>
<dbReference type="InterPro" id="IPR006895">
    <property type="entry name" value="Znf_Sec23_Sec24"/>
</dbReference>
<dbReference type="GO" id="GO:0070971">
    <property type="term" value="C:endoplasmic reticulum exit site"/>
    <property type="evidence" value="ECO:0007669"/>
    <property type="project" value="TreeGrafter"/>
</dbReference>
<dbReference type="GO" id="GO:0000139">
    <property type="term" value="C:Golgi membrane"/>
    <property type="evidence" value="ECO:0007669"/>
    <property type="project" value="UniProtKB-SubCell"/>
</dbReference>
<dbReference type="Pfam" id="PF04811">
    <property type="entry name" value="Sec23_trunk"/>
    <property type="match status" value="1"/>
</dbReference>
<dbReference type="GO" id="GO:0000149">
    <property type="term" value="F:SNARE binding"/>
    <property type="evidence" value="ECO:0007669"/>
    <property type="project" value="TreeGrafter"/>
</dbReference>
<dbReference type="SUPFAM" id="SSF53300">
    <property type="entry name" value="vWA-like"/>
    <property type="match status" value="1"/>
</dbReference>
<evidence type="ECO:0000256" key="4">
    <source>
        <dbReference type="ARBA" id="ARBA00008334"/>
    </source>
</evidence>
<evidence type="ECO:0000259" key="13">
    <source>
        <dbReference type="PROSITE" id="PS50020"/>
    </source>
</evidence>
<dbReference type="OrthoDB" id="49016at2759"/>
<dbReference type="InterPro" id="IPR050550">
    <property type="entry name" value="SEC23_SEC24_subfamily"/>
</dbReference>
<dbReference type="Pfam" id="PF04815">
    <property type="entry name" value="Sec23_helical"/>
    <property type="match status" value="1"/>
</dbReference>
<dbReference type="InterPro" id="IPR007123">
    <property type="entry name" value="Gelsolin-like_dom"/>
</dbReference>
<evidence type="ECO:0000313" key="15">
    <source>
        <dbReference type="Proteomes" id="UP000077266"/>
    </source>
</evidence>
<keyword evidence="6" id="KW-0963">Cytoplasm</keyword>
<dbReference type="InterPro" id="IPR006900">
    <property type="entry name" value="Sec23/24_helical_dom"/>
</dbReference>
<keyword evidence="5" id="KW-0813">Transport</keyword>
<sequence length="905" mass="99780">MAEPNQLPPGWEAHWDQTHQRFLYVDRESGQQQWEHPLENQPQLAFAQERQAPVANTKRRQYAVDQAAAYSEPVAQYADSSYPPQNIQQPVTPGYPQTFTPGEPQQQSYYQEQQQQYPAQPAYGAGQLADQFSGLGIGGQKPLALHSVNLLTTPPNPLELLAPPPPIRLPPGASILDSPLANADPSYMRCTVGAIPKTAALRTKSKVPLALVLSPNRSLGATEPPVPVVTDTVIARCRRCRTFINPFVQFVDGGSRWKCCVCNMNNEVPQLFDWDSVNNVQADRWSRPELSNGVVEFIAPTEYMVRPPAPLTYVFLVDVSHSAVQSGMLAAACRTILENLDRIPNEEARTKIAIIGFDVALYFFTLLADATEPSMLVVSDVDDVFLPQPSDILVNLTEARAALEALLAKLPSFFAESQTIGSALGPALQAGFKLISNTGGKMVVLTASLPTLGVGALKAREDVKLLGTPKESTLLQAGDTFYKTFAIECSRATVSVDMFLFATTYQDVASLSCLPHYTSGSTFYYPGFNAARVEDVKTFVHEFGEFLASPVGLEVLTRIRASTGLHRSSFHGNFFLRSTDLLAMSALPQDHSYVIELEIEETINAPYVVFQCSNLYTTAFGERRIRVTTLALPTTSNISEIYASADQVAIAAYLANKAVERTLTHKLEDARDMVTKVVTDLLNAYKETVTSAGGQLAIAHNLQMLPLLALGLLKHVALRPSAQIPSDLRAYAHTLFTTLPVQRLIPYLHPTFYALHNMPPECGTIGEHGVILPPALPLSSEYLERHGLYLMEDGLTIFLWVGRDAVPQLMMDVFDLPAYDALRGGKYTLPLLENAFSQRVNAVIGKIREMRRGVYYPPLYVVKDDGEPSLRMWALSTLIQDRGDQTPSYQQWLGQLRDKIASTGY</sequence>
<dbReference type="STRING" id="1314781.A0A165K6U0"/>
<evidence type="ECO:0000256" key="3">
    <source>
        <dbReference type="ARBA" id="ARBA00004586"/>
    </source>
</evidence>
<dbReference type="InterPro" id="IPR036020">
    <property type="entry name" value="WW_dom_sf"/>
</dbReference>
<dbReference type="Gene3D" id="2.20.70.10">
    <property type="match status" value="1"/>
</dbReference>
<evidence type="ECO:0000256" key="8">
    <source>
        <dbReference type="ARBA" id="ARBA00022892"/>
    </source>
</evidence>
<dbReference type="FunCoup" id="A0A165K6U0">
    <property type="interactions" value="456"/>
</dbReference>
<protein>
    <recommendedName>
        <fullName evidence="13">WW domain-containing protein</fullName>
    </recommendedName>
</protein>
<dbReference type="InterPro" id="IPR036174">
    <property type="entry name" value="Znf_Sec23_Sec24_sf"/>
</dbReference>
<dbReference type="AlphaFoldDB" id="A0A165K6U0"/>
<dbReference type="SMART" id="SM00456">
    <property type="entry name" value="WW"/>
    <property type="match status" value="1"/>
</dbReference>
<keyword evidence="9" id="KW-0653">Protein transport</keyword>
<gene>
    <name evidence="14" type="ORF">EXIGLDRAFT_643854</name>
</gene>
<dbReference type="SUPFAM" id="SSF51045">
    <property type="entry name" value="WW domain"/>
    <property type="match status" value="1"/>
</dbReference>
<dbReference type="CDD" id="cd01479">
    <property type="entry name" value="Sec24-like"/>
    <property type="match status" value="1"/>
</dbReference>
<dbReference type="Gene3D" id="3.40.50.410">
    <property type="entry name" value="von Willebrand factor, type A domain"/>
    <property type="match status" value="1"/>
</dbReference>
<dbReference type="Pfam" id="PF08033">
    <property type="entry name" value="Sec23_BS"/>
    <property type="match status" value="1"/>
</dbReference>
<dbReference type="GO" id="GO:0006886">
    <property type="term" value="P:intracellular protein transport"/>
    <property type="evidence" value="ECO:0007669"/>
    <property type="project" value="InterPro"/>
</dbReference>
<keyword evidence="15" id="KW-1185">Reference proteome</keyword>
<keyword evidence="8" id="KW-0931">ER-Golgi transport</keyword>
<name>A0A165K6U0_EXIGL</name>
<feature type="compositionally biased region" description="Polar residues" evidence="12">
    <location>
        <begin position="78"/>
        <end position="100"/>
    </location>
</feature>
<dbReference type="Pfam" id="PF00397">
    <property type="entry name" value="WW"/>
    <property type="match status" value="1"/>
</dbReference>
<dbReference type="InterPro" id="IPR036180">
    <property type="entry name" value="Gelsolin-like_dom_sf"/>
</dbReference>
<keyword evidence="10" id="KW-0333">Golgi apparatus</keyword>
<evidence type="ECO:0000256" key="11">
    <source>
        <dbReference type="ARBA" id="ARBA00023136"/>
    </source>
</evidence>
<feature type="region of interest" description="Disordered" evidence="12">
    <location>
        <begin position="77"/>
        <end position="118"/>
    </location>
</feature>
<dbReference type="InterPro" id="IPR001202">
    <property type="entry name" value="WW_dom"/>
</dbReference>
<evidence type="ECO:0000256" key="12">
    <source>
        <dbReference type="SAM" id="MobiDB-lite"/>
    </source>
</evidence>
<proteinExistence type="inferred from homology"/>
<dbReference type="SUPFAM" id="SSF82919">
    <property type="entry name" value="Zn-finger domain of Sec23/24"/>
    <property type="match status" value="1"/>
</dbReference>
<evidence type="ECO:0000256" key="2">
    <source>
        <dbReference type="ARBA" id="ARBA00004496"/>
    </source>
</evidence>
<feature type="compositionally biased region" description="Low complexity" evidence="12">
    <location>
        <begin position="101"/>
        <end position="118"/>
    </location>
</feature>
<dbReference type="InterPro" id="IPR041742">
    <property type="entry name" value="Sec24-like_trunk_dom"/>
</dbReference>
<dbReference type="InterPro" id="IPR036465">
    <property type="entry name" value="vWFA_dom_sf"/>
</dbReference>
<evidence type="ECO:0000256" key="10">
    <source>
        <dbReference type="ARBA" id="ARBA00023034"/>
    </source>
</evidence>
<organism evidence="14 15">
    <name type="scientific">Exidia glandulosa HHB12029</name>
    <dbReference type="NCBI Taxonomy" id="1314781"/>
    <lineage>
        <taxon>Eukaryota</taxon>
        <taxon>Fungi</taxon>
        <taxon>Dikarya</taxon>
        <taxon>Basidiomycota</taxon>
        <taxon>Agaricomycotina</taxon>
        <taxon>Agaricomycetes</taxon>
        <taxon>Auriculariales</taxon>
        <taxon>Exidiaceae</taxon>
        <taxon>Exidia</taxon>
    </lineage>
</organism>
<dbReference type="GO" id="GO:0030127">
    <property type="term" value="C:COPII vesicle coat"/>
    <property type="evidence" value="ECO:0007669"/>
    <property type="project" value="InterPro"/>
</dbReference>